<dbReference type="InterPro" id="IPR011992">
    <property type="entry name" value="EF-hand-dom_pair"/>
</dbReference>
<keyword evidence="1" id="KW-0677">Repeat</keyword>
<sequence length="154" mass="17713">MEGVATDRQIPGHEEYRAAFQLFDRNNDGRISFEELEQVIRSLGRNPQQQEIRDMITEFDADGNGTIEYEEFYNFMTREMEESEAEEALRAAFNAMDSDGDGFITESELRQVMINLHAGLGDGEVEQMIRNADSNGDRKISYLEFQGINKQHFS</sequence>
<evidence type="ECO:0000313" key="4">
    <source>
        <dbReference type="EMBL" id="RWR80977.1"/>
    </source>
</evidence>
<feature type="domain" description="EF-hand" evidence="3">
    <location>
        <begin position="47"/>
        <end position="82"/>
    </location>
</feature>
<dbReference type="PROSITE" id="PS00018">
    <property type="entry name" value="EF_HAND_1"/>
    <property type="match status" value="4"/>
</dbReference>
<dbReference type="STRING" id="337451.A0A3S3Q7W5"/>
<proteinExistence type="predicted"/>
<dbReference type="GO" id="GO:0016460">
    <property type="term" value="C:myosin II complex"/>
    <property type="evidence" value="ECO:0007669"/>
    <property type="project" value="TreeGrafter"/>
</dbReference>
<organism evidence="4 5">
    <name type="scientific">Cinnamomum micranthum f. kanehirae</name>
    <dbReference type="NCBI Taxonomy" id="337451"/>
    <lineage>
        <taxon>Eukaryota</taxon>
        <taxon>Viridiplantae</taxon>
        <taxon>Streptophyta</taxon>
        <taxon>Embryophyta</taxon>
        <taxon>Tracheophyta</taxon>
        <taxon>Spermatophyta</taxon>
        <taxon>Magnoliopsida</taxon>
        <taxon>Magnoliidae</taxon>
        <taxon>Laurales</taxon>
        <taxon>Lauraceae</taxon>
        <taxon>Cinnamomum</taxon>
    </lineage>
</organism>
<evidence type="ECO:0000313" key="5">
    <source>
        <dbReference type="Proteomes" id="UP000283530"/>
    </source>
</evidence>
<gene>
    <name evidence="4" type="ORF">CKAN_00964000</name>
</gene>
<keyword evidence="2" id="KW-0106">Calcium</keyword>
<dbReference type="CDD" id="cd00051">
    <property type="entry name" value="EFh"/>
    <property type="match status" value="1"/>
</dbReference>
<evidence type="ECO:0000256" key="1">
    <source>
        <dbReference type="ARBA" id="ARBA00022737"/>
    </source>
</evidence>
<reference evidence="4 5" key="1">
    <citation type="journal article" date="2019" name="Nat. Plants">
        <title>Stout camphor tree genome fills gaps in understanding of flowering plant genome evolution.</title>
        <authorList>
            <person name="Chaw S.M."/>
            <person name="Liu Y.C."/>
            <person name="Wu Y.W."/>
            <person name="Wang H.Y."/>
            <person name="Lin C.I."/>
            <person name="Wu C.S."/>
            <person name="Ke H.M."/>
            <person name="Chang L.Y."/>
            <person name="Hsu C.Y."/>
            <person name="Yang H.T."/>
            <person name="Sudianto E."/>
            <person name="Hsu M.H."/>
            <person name="Wu K.P."/>
            <person name="Wang L.N."/>
            <person name="Leebens-Mack J.H."/>
            <person name="Tsai I.J."/>
        </authorList>
    </citation>
    <scope>NUCLEOTIDE SEQUENCE [LARGE SCALE GENOMIC DNA]</scope>
    <source>
        <strain evidence="5">cv. Chaw 1501</strain>
        <tissue evidence="4">Young leaves</tissue>
    </source>
</reference>
<dbReference type="AlphaFoldDB" id="A0A3S3Q7W5"/>
<dbReference type="EMBL" id="QPKB01000003">
    <property type="protein sequence ID" value="RWR80977.1"/>
    <property type="molecule type" value="Genomic_DNA"/>
</dbReference>
<dbReference type="Proteomes" id="UP000283530">
    <property type="component" value="Unassembled WGS sequence"/>
</dbReference>
<dbReference type="SUPFAM" id="SSF47473">
    <property type="entry name" value="EF-hand"/>
    <property type="match status" value="1"/>
</dbReference>
<dbReference type="PROSITE" id="PS50222">
    <property type="entry name" value="EF_HAND_2"/>
    <property type="match status" value="3"/>
</dbReference>
<dbReference type="InterPro" id="IPR050230">
    <property type="entry name" value="CALM/Myosin/TropC-like"/>
</dbReference>
<dbReference type="InterPro" id="IPR002048">
    <property type="entry name" value="EF_hand_dom"/>
</dbReference>
<dbReference type="OrthoDB" id="343296at2759"/>
<evidence type="ECO:0000259" key="3">
    <source>
        <dbReference type="PROSITE" id="PS50222"/>
    </source>
</evidence>
<dbReference type="SMART" id="SM00054">
    <property type="entry name" value="EFh"/>
    <property type="match status" value="4"/>
</dbReference>
<dbReference type="PANTHER" id="PTHR23048">
    <property type="entry name" value="MYOSIN LIGHT CHAIN 1, 3"/>
    <property type="match status" value="1"/>
</dbReference>
<feature type="domain" description="EF-hand" evidence="3">
    <location>
        <begin position="84"/>
        <end position="119"/>
    </location>
</feature>
<evidence type="ECO:0000256" key="2">
    <source>
        <dbReference type="ARBA" id="ARBA00022837"/>
    </source>
</evidence>
<protein>
    <submittedName>
        <fullName evidence="4">Calmodulin-like protein 11 isoform X2</fullName>
    </submittedName>
</protein>
<keyword evidence="5" id="KW-1185">Reference proteome</keyword>
<dbReference type="Gene3D" id="1.10.238.10">
    <property type="entry name" value="EF-hand"/>
    <property type="match status" value="2"/>
</dbReference>
<dbReference type="FunFam" id="1.10.238.10:FF:000527">
    <property type="entry name" value="Calmodulin-3"/>
    <property type="match status" value="1"/>
</dbReference>
<comment type="caution">
    <text evidence="4">The sequence shown here is derived from an EMBL/GenBank/DDBJ whole genome shotgun (WGS) entry which is preliminary data.</text>
</comment>
<dbReference type="InterPro" id="IPR018247">
    <property type="entry name" value="EF_Hand_1_Ca_BS"/>
</dbReference>
<name>A0A3S3Q7W5_9MAGN</name>
<dbReference type="Pfam" id="PF13499">
    <property type="entry name" value="EF-hand_7"/>
    <property type="match status" value="2"/>
</dbReference>
<dbReference type="GO" id="GO:0005509">
    <property type="term" value="F:calcium ion binding"/>
    <property type="evidence" value="ECO:0007669"/>
    <property type="project" value="InterPro"/>
</dbReference>
<feature type="domain" description="EF-hand" evidence="3">
    <location>
        <begin position="11"/>
        <end position="46"/>
    </location>
</feature>
<dbReference type="PANTHER" id="PTHR23048:SF0">
    <property type="entry name" value="CALMODULIN LIKE 3"/>
    <property type="match status" value="1"/>
</dbReference>
<accession>A0A3S3Q7W5</accession>